<evidence type="ECO:0000313" key="2">
    <source>
        <dbReference type="Proteomes" id="UP000015103"/>
    </source>
</evidence>
<protein>
    <submittedName>
        <fullName evidence="1">Uncharacterized protein</fullName>
    </submittedName>
</protein>
<organism evidence="1 2">
    <name type="scientific">Rhodnius prolixus</name>
    <name type="common">Triatomid bug</name>
    <dbReference type="NCBI Taxonomy" id="13249"/>
    <lineage>
        <taxon>Eukaryota</taxon>
        <taxon>Metazoa</taxon>
        <taxon>Ecdysozoa</taxon>
        <taxon>Arthropoda</taxon>
        <taxon>Hexapoda</taxon>
        <taxon>Insecta</taxon>
        <taxon>Pterygota</taxon>
        <taxon>Neoptera</taxon>
        <taxon>Paraneoptera</taxon>
        <taxon>Hemiptera</taxon>
        <taxon>Heteroptera</taxon>
        <taxon>Panheteroptera</taxon>
        <taxon>Cimicomorpha</taxon>
        <taxon>Reduviidae</taxon>
        <taxon>Triatominae</taxon>
        <taxon>Rhodnius</taxon>
    </lineage>
</organism>
<dbReference type="EnsemblMetazoa" id="RPRC005669-RA">
    <property type="protein sequence ID" value="RPRC005669-PA"/>
    <property type="gene ID" value="RPRC005669"/>
</dbReference>
<dbReference type="AlphaFoldDB" id="T1HNP5"/>
<proteinExistence type="predicted"/>
<dbReference type="VEuPathDB" id="VectorBase:RPRC005669"/>
<dbReference type="InParanoid" id="T1HNP5"/>
<keyword evidence="2" id="KW-1185">Reference proteome</keyword>
<name>T1HNP5_RHOPR</name>
<dbReference type="EMBL" id="ACPB03007640">
    <property type="status" value="NOT_ANNOTATED_CDS"/>
    <property type="molecule type" value="Genomic_DNA"/>
</dbReference>
<reference evidence="1" key="1">
    <citation type="submission" date="2015-05" db="UniProtKB">
        <authorList>
            <consortium name="EnsemblMetazoa"/>
        </authorList>
    </citation>
    <scope>IDENTIFICATION</scope>
</reference>
<evidence type="ECO:0000313" key="1">
    <source>
        <dbReference type="EnsemblMetazoa" id="RPRC005669-PA"/>
    </source>
</evidence>
<dbReference type="HOGENOM" id="CLU_503744_0_0_1"/>
<sequence>MKISLQKIIRPKKIRKDCTNIKKRIGPVPSREKSYKPIQPWRYPRKKIVNQLEEPKLPTAENVTAINKEYLEKAAVEKRKNLLLNYITNEKEKEINLKKNSANSYLIINKINELADWFVKSITEDMDFILDCLTNVQDDLPKGSTLDDQLKNAQEIVDEAAKNWIEDWRDAITELKDNAAQEVIANTFLLEDAIIQLELLVDSSLNRLAQYKENWKEDLVYRRGINPKNTEYGFREFEEVLNNTIKLDLKLKLIQFYSLLFNIINQKDNVANKFDDLYDRAESLLKKVQEFWIRKWETGETSFKEKTTVGGPLKLRELIPPNLLADDWEPIDEEPEKFLDPYLEIPSYFQTEYRFQVEKLKQLGAAGKTLISAKMVSLGNKKLEAVINPNDQTTTYIQNPIFTKQLQELANYKTNTYIQNPTFQNKLQELANYKTNTFIQNLIFQNKLQELANYTNTEKYYTIIHSLIKSIFEIIDKITIQHIKKLADMWSESQDVNGPFENFHKFYNQVNNEIIRLIEKIDENQLLKSLDDEINLDDFLN</sequence>
<dbReference type="Proteomes" id="UP000015103">
    <property type="component" value="Unassembled WGS sequence"/>
</dbReference>
<accession>T1HNP5</accession>